<comment type="similarity">
    <text evidence="9">Belongs to the polysaccharide monooxygenase AA9 family.</text>
</comment>
<proteinExistence type="inferred from homology"/>
<dbReference type="GO" id="GO:0005576">
    <property type="term" value="C:extracellular region"/>
    <property type="evidence" value="ECO:0007669"/>
    <property type="project" value="UniProtKB-SubCell"/>
</dbReference>
<evidence type="ECO:0000256" key="2">
    <source>
        <dbReference type="ARBA" id="ARBA00004613"/>
    </source>
</evidence>
<feature type="chain" id="PRO_5002482401" description="lytic cellulose monooxygenase (C4-dehydrogenating)" evidence="13">
    <location>
        <begin position="20"/>
        <end position="296"/>
    </location>
</feature>
<evidence type="ECO:0000256" key="5">
    <source>
        <dbReference type="ARBA" id="ARBA00023001"/>
    </source>
</evidence>
<dbReference type="Gene3D" id="2.70.50.70">
    <property type="match status" value="1"/>
</dbReference>
<keyword evidence="16" id="KW-1185">Reference proteome</keyword>
<evidence type="ECO:0000256" key="6">
    <source>
        <dbReference type="ARBA" id="ARBA00023157"/>
    </source>
</evidence>
<protein>
    <recommendedName>
        <fullName evidence="11">lytic cellulose monooxygenase (C4-dehydrogenating)</fullName>
        <ecNumber evidence="11">1.14.99.56</ecNumber>
    </recommendedName>
</protein>
<dbReference type="OrthoDB" id="3496539at2759"/>
<dbReference type="CDD" id="cd21175">
    <property type="entry name" value="LPMO_AA9"/>
    <property type="match status" value="1"/>
</dbReference>
<comment type="catalytic activity">
    <reaction evidence="10">
        <text>[(1-&gt;4)-beta-D-glucosyl]n+m + reduced acceptor + O2 = 4-dehydro-beta-D-glucosyl-[(1-&gt;4)-beta-D-glucosyl]n-1 + [(1-&gt;4)-beta-D-glucosyl]m + acceptor + H2O.</text>
        <dbReference type="EC" id="1.14.99.56"/>
    </reaction>
</comment>
<evidence type="ECO:0000256" key="13">
    <source>
        <dbReference type="SAM" id="SignalP"/>
    </source>
</evidence>
<evidence type="ECO:0000256" key="3">
    <source>
        <dbReference type="ARBA" id="ARBA00022525"/>
    </source>
</evidence>
<comment type="cofactor">
    <cofactor evidence="1">
        <name>Cu(2+)</name>
        <dbReference type="ChEBI" id="CHEBI:29036"/>
    </cofactor>
</comment>
<dbReference type="EMBL" id="LAEV01001776">
    <property type="protein sequence ID" value="KKA27328.1"/>
    <property type="molecule type" value="Genomic_DNA"/>
</dbReference>
<feature type="compositionally biased region" description="Low complexity" evidence="12">
    <location>
        <begin position="269"/>
        <end position="281"/>
    </location>
</feature>
<dbReference type="InterPro" id="IPR005103">
    <property type="entry name" value="AA9_LPMO"/>
</dbReference>
<dbReference type="GO" id="GO:0030245">
    <property type="term" value="P:cellulose catabolic process"/>
    <property type="evidence" value="ECO:0007669"/>
    <property type="project" value="UniProtKB-KW"/>
</dbReference>
<dbReference type="PANTHER" id="PTHR33353">
    <property type="entry name" value="PUTATIVE (AFU_ORTHOLOGUE AFUA_1G12560)-RELATED"/>
    <property type="match status" value="1"/>
</dbReference>
<evidence type="ECO:0000313" key="15">
    <source>
        <dbReference type="EMBL" id="KKA27328.1"/>
    </source>
</evidence>
<keyword evidence="8" id="KW-0624">Polysaccharide degradation</keyword>
<sequence>MKFTLGATILAALAPLASAHYVFDVLVVDGKESNSFQYIRSNTRAEKYNPTKWKNTRDNLTPDMNDFRCNLGSFSFASKTQTATVAAGAQLSVKLAYNAKMQHPGPAQVYMSKAPSSASSYQGDGKWFKIHQEAICDKSKPLTSTAWCTYNKDRLTFTVPKDIAPGEYLIRTEHIGLHGAHNGEAEFYYSCVQVKVTGSGSSTPSNTISFPGGYKSTDKSFNYSVWGSYSAYPEPGPAVYSGSSVASSSSVSSASSTTDESPEESTDKAAAAASSSVSCSSKTPYGKRHARDVSPQ</sequence>
<dbReference type="EC" id="1.14.99.56" evidence="11"/>
<dbReference type="Proteomes" id="UP000033483">
    <property type="component" value="Unassembled WGS sequence"/>
</dbReference>
<keyword evidence="5" id="KW-0136">Cellulose degradation</keyword>
<dbReference type="AlphaFoldDB" id="A0A0F4ZBU7"/>
<evidence type="ECO:0000256" key="7">
    <source>
        <dbReference type="ARBA" id="ARBA00023277"/>
    </source>
</evidence>
<evidence type="ECO:0000256" key="11">
    <source>
        <dbReference type="ARBA" id="ARBA00047174"/>
    </source>
</evidence>
<keyword evidence="3" id="KW-0964">Secreted</keyword>
<keyword evidence="6" id="KW-1015">Disulfide bond</keyword>
<evidence type="ECO:0000313" key="16">
    <source>
        <dbReference type="Proteomes" id="UP000033483"/>
    </source>
</evidence>
<keyword evidence="7" id="KW-0119">Carbohydrate metabolism</keyword>
<comment type="caution">
    <text evidence="15">The sequence shown here is derived from an EMBL/GenBank/DDBJ whole genome shotgun (WGS) entry which is preliminary data.</text>
</comment>
<dbReference type="Pfam" id="PF03443">
    <property type="entry name" value="AA9"/>
    <property type="match status" value="1"/>
</dbReference>
<evidence type="ECO:0000256" key="10">
    <source>
        <dbReference type="ARBA" id="ARBA00045077"/>
    </source>
</evidence>
<feature type="signal peptide" evidence="13">
    <location>
        <begin position="1"/>
        <end position="19"/>
    </location>
</feature>
<evidence type="ECO:0000256" key="12">
    <source>
        <dbReference type="SAM" id="MobiDB-lite"/>
    </source>
</evidence>
<feature type="domain" description="Auxiliary Activity family 9 catalytic" evidence="14">
    <location>
        <begin position="20"/>
        <end position="227"/>
    </location>
</feature>
<keyword evidence="4 13" id="KW-0732">Signal</keyword>
<comment type="subcellular location">
    <subcellularLocation>
        <location evidence="2">Secreted</location>
    </subcellularLocation>
</comment>
<evidence type="ECO:0000256" key="8">
    <source>
        <dbReference type="ARBA" id="ARBA00023326"/>
    </source>
</evidence>
<organism evidence="15 16">
    <name type="scientific">Thielaviopsis punctulata</name>
    <dbReference type="NCBI Taxonomy" id="72032"/>
    <lineage>
        <taxon>Eukaryota</taxon>
        <taxon>Fungi</taxon>
        <taxon>Dikarya</taxon>
        <taxon>Ascomycota</taxon>
        <taxon>Pezizomycotina</taxon>
        <taxon>Sordariomycetes</taxon>
        <taxon>Hypocreomycetidae</taxon>
        <taxon>Microascales</taxon>
        <taxon>Ceratocystidaceae</taxon>
        <taxon>Thielaviopsis</taxon>
    </lineage>
</organism>
<dbReference type="InterPro" id="IPR049892">
    <property type="entry name" value="AA9"/>
</dbReference>
<feature type="compositionally biased region" description="Low complexity" evidence="12">
    <location>
        <begin position="242"/>
        <end position="259"/>
    </location>
</feature>
<gene>
    <name evidence="15" type="ORF">TD95_002306</name>
</gene>
<evidence type="ECO:0000259" key="14">
    <source>
        <dbReference type="Pfam" id="PF03443"/>
    </source>
</evidence>
<evidence type="ECO:0000256" key="1">
    <source>
        <dbReference type="ARBA" id="ARBA00001973"/>
    </source>
</evidence>
<name>A0A0F4ZBU7_9PEZI</name>
<reference evidence="15 16" key="1">
    <citation type="submission" date="2015-03" db="EMBL/GenBank/DDBJ databases">
        <authorList>
            <person name="Radwan O."/>
            <person name="Al-Naeli F.A."/>
            <person name="Rendon G.A."/>
            <person name="Fields C."/>
        </authorList>
    </citation>
    <scope>NUCLEOTIDE SEQUENCE [LARGE SCALE GENOMIC DNA]</scope>
    <source>
        <strain evidence="15">CR-DP1</strain>
    </source>
</reference>
<evidence type="ECO:0000256" key="4">
    <source>
        <dbReference type="ARBA" id="ARBA00022729"/>
    </source>
</evidence>
<dbReference type="PANTHER" id="PTHR33353:SF2">
    <property type="entry name" value="ENDO-BETA-1,4-GLUCANASE D"/>
    <property type="match status" value="1"/>
</dbReference>
<evidence type="ECO:0000256" key="9">
    <source>
        <dbReference type="ARBA" id="ARBA00044502"/>
    </source>
</evidence>
<accession>A0A0F4ZBU7</accession>
<feature type="region of interest" description="Disordered" evidence="12">
    <location>
        <begin position="242"/>
        <end position="296"/>
    </location>
</feature>